<reference evidence="1" key="1">
    <citation type="journal article" date="2023" name="Insect Mol. Biol.">
        <title>Genome sequencing provides insights into the evolution of gene families encoding plant cell wall-degrading enzymes in longhorned beetles.</title>
        <authorList>
            <person name="Shin N.R."/>
            <person name="Okamura Y."/>
            <person name="Kirsch R."/>
            <person name="Pauchet Y."/>
        </authorList>
    </citation>
    <scope>NUCLEOTIDE SEQUENCE</scope>
    <source>
        <strain evidence="1">AMC_N1</strain>
    </source>
</reference>
<proteinExistence type="predicted"/>
<keyword evidence="2" id="KW-1185">Reference proteome</keyword>
<dbReference type="Proteomes" id="UP001162162">
    <property type="component" value="Unassembled WGS sequence"/>
</dbReference>
<dbReference type="EMBL" id="JAPWTK010000321">
    <property type="protein sequence ID" value="KAJ8942548.1"/>
    <property type="molecule type" value="Genomic_DNA"/>
</dbReference>
<organism evidence="1 2">
    <name type="scientific">Aromia moschata</name>
    <dbReference type="NCBI Taxonomy" id="1265417"/>
    <lineage>
        <taxon>Eukaryota</taxon>
        <taxon>Metazoa</taxon>
        <taxon>Ecdysozoa</taxon>
        <taxon>Arthropoda</taxon>
        <taxon>Hexapoda</taxon>
        <taxon>Insecta</taxon>
        <taxon>Pterygota</taxon>
        <taxon>Neoptera</taxon>
        <taxon>Endopterygota</taxon>
        <taxon>Coleoptera</taxon>
        <taxon>Polyphaga</taxon>
        <taxon>Cucujiformia</taxon>
        <taxon>Chrysomeloidea</taxon>
        <taxon>Cerambycidae</taxon>
        <taxon>Cerambycinae</taxon>
        <taxon>Callichromatini</taxon>
        <taxon>Aromia</taxon>
    </lineage>
</organism>
<comment type="caution">
    <text evidence="1">The sequence shown here is derived from an EMBL/GenBank/DDBJ whole genome shotgun (WGS) entry which is preliminary data.</text>
</comment>
<protein>
    <submittedName>
        <fullName evidence="1">Uncharacterized protein</fullName>
    </submittedName>
</protein>
<evidence type="ECO:0000313" key="1">
    <source>
        <dbReference type="EMBL" id="KAJ8942548.1"/>
    </source>
</evidence>
<accession>A0AAV8XUJ6</accession>
<evidence type="ECO:0000313" key="2">
    <source>
        <dbReference type="Proteomes" id="UP001162162"/>
    </source>
</evidence>
<name>A0AAV8XUJ6_9CUCU</name>
<gene>
    <name evidence="1" type="ORF">NQ318_021950</name>
</gene>
<dbReference type="AlphaFoldDB" id="A0AAV8XUJ6"/>
<sequence length="84" mass="10026">MLRCSHKKIDSKFECQPPAFALPKAYHVEVARSDLRFFYVYARYSDGNRNYELFNWYTPIPIEYLRWRSSVAKGSKCSSLYRAM</sequence>